<dbReference type="OrthoDB" id="10070368at2759"/>
<evidence type="ECO:0000313" key="3">
    <source>
        <dbReference type="EMBL" id="KOC68310.1"/>
    </source>
</evidence>
<dbReference type="STRING" id="597456.A0A0L7RBX8"/>
<feature type="coiled-coil region" evidence="1">
    <location>
        <begin position="231"/>
        <end position="398"/>
    </location>
</feature>
<dbReference type="GO" id="GO:1905515">
    <property type="term" value="P:non-motile cilium assembly"/>
    <property type="evidence" value="ECO:0007669"/>
    <property type="project" value="TreeGrafter"/>
</dbReference>
<dbReference type="Proteomes" id="UP000053825">
    <property type="component" value="Unassembled WGS sequence"/>
</dbReference>
<keyword evidence="1" id="KW-0175">Coiled coil</keyword>
<reference evidence="3 4" key="1">
    <citation type="submission" date="2015-07" db="EMBL/GenBank/DDBJ databases">
        <title>The genome of Habropoda laboriosa.</title>
        <authorList>
            <person name="Pan H."/>
            <person name="Kapheim K."/>
        </authorList>
    </citation>
    <scope>NUCLEOTIDE SEQUENCE [LARGE SCALE GENOMIC DNA]</scope>
    <source>
        <strain evidence="3">0110345459</strain>
    </source>
</reference>
<protein>
    <submittedName>
        <fullName evidence="3">Coiled-coil domain-containing protein 13</fullName>
    </submittedName>
</protein>
<dbReference type="PANTHER" id="PTHR31935">
    <property type="entry name" value="COILED-COIL DOMAIN-CONTAINING PROTEIN 13"/>
    <property type="match status" value="1"/>
</dbReference>
<feature type="compositionally biased region" description="Basic and acidic residues" evidence="2">
    <location>
        <begin position="136"/>
        <end position="147"/>
    </location>
</feature>
<keyword evidence="4" id="KW-1185">Reference proteome</keyword>
<dbReference type="AlphaFoldDB" id="A0A0L7RBX8"/>
<feature type="region of interest" description="Disordered" evidence="2">
    <location>
        <begin position="136"/>
        <end position="164"/>
    </location>
</feature>
<gene>
    <name evidence="3" type="ORF">WH47_03468</name>
</gene>
<dbReference type="GO" id="GO:0031122">
    <property type="term" value="P:cytoplasmic microtubule organization"/>
    <property type="evidence" value="ECO:0007669"/>
    <property type="project" value="TreeGrafter"/>
</dbReference>
<organism evidence="3 4">
    <name type="scientific">Habropoda laboriosa</name>
    <dbReference type="NCBI Taxonomy" id="597456"/>
    <lineage>
        <taxon>Eukaryota</taxon>
        <taxon>Metazoa</taxon>
        <taxon>Ecdysozoa</taxon>
        <taxon>Arthropoda</taxon>
        <taxon>Hexapoda</taxon>
        <taxon>Insecta</taxon>
        <taxon>Pterygota</taxon>
        <taxon>Neoptera</taxon>
        <taxon>Endopterygota</taxon>
        <taxon>Hymenoptera</taxon>
        <taxon>Apocrita</taxon>
        <taxon>Aculeata</taxon>
        <taxon>Apoidea</taxon>
        <taxon>Anthophila</taxon>
        <taxon>Apidae</taxon>
        <taxon>Habropoda</taxon>
    </lineage>
</organism>
<name>A0A0L7RBX8_9HYME</name>
<dbReference type="PANTHER" id="PTHR31935:SF1">
    <property type="entry name" value="COILED-COIL DOMAIN-CONTAINING PROTEIN 13"/>
    <property type="match status" value="1"/>
</dbReference>
<dbReference type="EMBL" id="KQ414617">
    <property type="protein sequence ID" value="KOC68310.1"/>
    <property type="molecule type" value="Genomic_DNA"/>
</dbReference>
<dbReference type="InterPro" id="IPR038929">
    <property type="entry name" value="CCDC13"/>
</dbReference>
<feature type="coiled-coil region" evidence="1">
    <location>
        <begin position="54"/>
        <end position="128"/>
    </location>
</feature>
<evidence type="ECO:0000256" key="1">
    <source>
        <dbReference type="SAM" id="Coils"/>
    </source>
</evidence>
<feature type="coiled-coil region" evidence="1">
    <location>
        <begin position="443"/>
        <end position="553"/>
    </location>
</feature>
<evidence type="ECO:0000256" key="2">
    <source>
        <dbReference type="SAM" id="MobiDB-lite"/>
    </source>
</evidence>
<dbReference type="GO" id="GO:0034451">
    <property type="term" value="C:centriolar satellite"/>
    <property type="evidence" value="ECO:0007669"/>
    <property type="project" value="TreeGrafter"/>
</dbReference>
<feature type="compositionally biased region" description="Polar residues" evidence="2">
    <location>
        <begin position="149"/>
        <end position="161"/>
    </location>
</feature>
<evidence type="ECO:0000313" key="4">
    <source>
        <dbReference type="Proteomes" id="UP000053825"/>
    </source>
</evidence>
<proteinExistence type="predicted"/>
<accession>A0A0L7RBX8</accession>
<sequence>MPKSGITYITTQDETNNSLDFGATIPWTKEVTEENLPDDIIFPRELNLFLRNRIQDLTAENGCLRRALDEAEEKIQRDRGTAETVQGRILGKSNELAAAKIIELSKRCREQISEIEVLKSKCKNLEYNLTNNKATELENERRERGLTKIDSSNESTENNQPKIDEDRLKHLLEKLQQTQGKLYESKNNCASLKQEINKLHKLLCSEIGENLNFGNLLLNQPGGWRGRAEQIHLLQQKVTELQTKLSDYEGMQKKTSIERKNLANVRNVEKERRRQMEDSAKQLRQAEVAVEGYKRKLEASKARIKVLENELNVARGNIAILNEKRFHDDHLIETLGNRLKTAETKHQEREVEMKNKEERIERERTNLQNDLESAQLQIDRFRRKLKEREIEIDKLRNGTVSRIGEIKARNTVQTEVFPNHFQHDSPPRTVRSTREPNEYVTLALAAEAERERLLELITVLNRRLDKEKNDADILSHALRNEKNKSAKLELKIRKLETERVGIVRIDTGYRAKLPKSLKSADETMDVEQMRLKMELLQEECLALKVRLDTVQQAKAADLAAYKQMYEQVKRIFQEACTRSKPPPTIGSRSIITV</sequence>